<sequence>MRIGIPSSSSGGSGHGSLNLPIRNETIIGASSRRCRVWVVPMEIDYRNLKARHHISDDNSCLLGGLAPSKTAQDKITIEYRSCATTRAWHVGTSKKIISASASLTVLLIIGADFFSVNTWGKVWMHACIRLDCKGAK</sequence>
<gene>
    <name evidence="1" type="ORF">M378DRAFT_168436</name>
</gene>
<dbReference type="HOGENOM" id="CLU_1869961_0_0_1"/>
<dbReference type="EMBL" id="KN818303">
    <property type="protein sequence ID" value="KIL60154.1"/>
    <property type="molecule type" value="Genomic_DNA"/>
</dbReference>
<dbReference type="Proteomes" id="UP000054549">
    <property type="component" value="Unassembled WGS sequence"/>
</dbReference>
<keyword evidence="2" id="KW-1185">Reference proteome</keyword>
<organism evidence="1 2">
    <name type="scientific">Amanita muscaria (strain Koide BX008)</name>
    <dbReference type="NCBI Taxonomy" id="946122"/>
    <lineage>
        <taxon>Eukaryota</taxon>
        <taxon>Fungi</taxon>
        <taxon>Dikarya</taxon>
        <taxon>Basidiomycota</taxon>
        <taxon>Agaricomycotina</taxon>
        <taxon>Agaricomycetes</taxon>
        <taxon>Agaricomycetidae</taxon>
        <taxon>Agaricales</taxon>
        <taxon>Pluteineae</taxon>
        <taxon>Amanitaceae</taxon>
        <taxon>Amanita</taxon>
    </lineage>
</organism>
<dbReference type="InParanoid" id="A0A0C2T140"/>
<name>A0A0C2T140_AMAMK</name>
<dbReference type="AlphaFoldDB" id="A0A0C2T140"/>
<feature type="non-terminal residue" evidence="1">
    <location>
        <position position="137"/>
    </location>
</feature>
<evidence type="ECO:0000313" key="1">
    <source>
        <dbReference type="EMBL" id="KIL60154.1"/>
    </source>
</evidence>
<reference evidence="1 2" key="1">
    <citation type="submission" date="2014-04" db="EMBL/GenBank/DDBJ databases">
        <title>Evolutionary Origins and Diversification of the Mycorrhizal Mutualists.</title>
        <authorList>
            <consortium name="DOE Joint Genome Institute"/>
            <consortium name="Mycorrhizal Genomics Consortium"/>
            <person name="Kohler A."/>
            <person name="Kuo A."/>
            <person name="Nagy L.G."/>
            <person name="Floudas D."/>
            <person name="Copeland A."/>
            <person name="Barry K.W."/>
            <person name="Cichocki N."/>
            <person name="Veneault-Fourrey C."/>
            <person name="LaButti K."/>
            <person name="Lindquist E.A."/>
            <person name="Lipzen A."/>
            <person name="Lundell T."/>
            <person name="Morin E."/>
            <person name="Murat C."/>
            <person name="Riley R."/>
            <person name="Ohm R."/>
            <person name="Sun H."/>
            <person name="Tunlid A."/>
            <person name="Henrissat B."/>
            <person name="Grigoriev I.V."/>
            <person name="Hibbett D.S."/>
            <person name="Martin F."/>
        </authorList>
    </citation>
    <scope>NUCLEOTIDE SEQUENCE [LARGE SCALE GENOMIC DNA]</scope>
    <source>
        <strain evidence="1 2">Koide BX008</strain>
    </source>
</reference>
<protein>
    <submittedName>
        <fullName evidence="1">Uncharacterized protein</fullName>
    </submittedName>
</protein>
<evidence type="ECO:0000313" key="2">
    <source>
        <dbReference type="Proteomes" id="UP000054549"/>
    </source>
</evidence>
<accession>A0A0C2T140</accession>
<proteinExistence type="predicted"/>